<evidence type="ECO:0000256" key="2">
    <source>
        <dbReference type="ARBA" id="ARBA00006386"/>
    </source>
</evidence>
<keyword evidence="9" id="KW-1185">Reference proteome</keyword>
<evidence type="ECO:0000313" key="9">
    <source>
        <dbReference type="Proteomes" id="UP000070058"/>
    </source>
</evidence>
<proteinExistence type="inferred from homology"/>
<sequence>MTPQLQDTLGMFAFLAGELSVLFIGISLLVGMLQRHIPPSRVEKLLSSNRSRGYFLAAGLGAMTPFCSCSTIPMLKGLIRARAGFGPMMVFLFTSPLLNPIIVVLMGATFGLRLTAVYVVAALGVSLCSGWLLHVLGFERYVRQESRGPTTCCDSDSAEPVSDNCCSEQPSCAAPIKIGRYKGLWREAWSDFLGVLPYLLTGVAIGSAIYGFMPTELLEHYAGPDNPFAIPVAAIIGIPLYIRAEATIPLAAALLGKGVGAGAVLALIIGSAGASLTELILLRSLFTLRLLAAFVIVIIAMAMIAGYATHLFF</sequence>
<dbReference type="RefSeq" id="WP_068628408.1">
    <property type="nucleotide sequence ID" value="NZ_LSZQ01000011.1"/>
</dbReference>
<feature type="transmembrane region" description="Helical" evidence="7">
    <location>
        <begin position="12"/>
        <end position="33"/>
    </location>
</feature>
<feature type="transmembrane region" description="Helical" evidence="7">
    <location>
        <begin position="225"/>
        <end position="242"/>
    </location>
</feature>
<evidence type="ECO:0000256" key="6">
    <source>
        <dbReference type="ARBA" id="ARBA00023136"/>
    </source>
</evidence>
<feature type="transmembrane region" description="Helical" evidence="7">
    <location>
        <begin position="286"/>
        <end position="308"/>
    </location>
</feature>
<dbReference type="InterPro" id="IPR005524">
    <property type="entry name" value="DUF318"/>
</dbReference>
<evidence type="ECO:0000256" key="5">
    <source>
        <dbReference type="ARBA" id="ARBA00022989"/>
    </source>
</evidence>
<evidence type="ECO:0000256" key="4">
    <source>
        <dbReference type="ARBA" id="ARBA00022692"/>
    </source>
</evidence>
<comment type="subcellular location">
    <subcellularLocation>
        <location evidence="1">Cell membrane</location>
        <topology evidence="1">Multi-pass membrane protein</topology>
    </subcellularLocation>
</comment>
<dbReference type="EMBL" id="LSZQ01000011">
    <property type="protein sequence ID" value="KXU37892.1"/>
    <property type="molecule type" value="Genomic_DNA"/>
</dbReference>
<evidence type="ECO:0000313" key="8">
    <source>
        <dbReference type="EMBL" id="KXU37892.1"/>
    </source>
</evidence>
<feature type="transmembrane region" description="Helical" evidence="7">
    <location>
        <begin position="53"/>
        <end position="75"/>
    </location>
</feature>
<dbReference type="GO" id="GO:0005886">
    <property type="term" value="C:plasma membrane"/>
    <property type="evidence" value="ECO:0007669"/>
    <property type="project" value="UniProtKB-SubCell"/>
</dbReference>
<feature type="transmembrane region" description="Helical" evidence="7">
    <location>
        <begin position="87"/>
        <end position="110"/>
    </location>
</feature>
<keyword evidence="3" id="KW-1003">Cell membrane</keyword>
<feature type="transmembrane region" description="Helical" evidence="7">
    <location>
        <begin position="116"/>
        <end position="138"/>
    </location>
</feature>
<organism evidence="8 9">
    <name type="scientific">Cephaloticoccus primus</name>
    <dbReference type="NCBI Taxonomy" id="1548207"/>
    <lineage>
        <taxon>Bacteria</taxon>
        <taxon>Pseudomonadati</taxon>
        <taxon>Verrucomicrobiota</taxon>
        <taxon>Opitutia</taxon>
        <taxon>Opitutales</taxon>
        <taxon>Opitutaceae</taxon>
        <taxon>Cephaloticoccus</taxon>
    </lineage>
</organism>
<evidence type="ECO:0000256" key="3">
    <source>
        <dbReference type="ARBA" id="ARBA00022475"/>
    </source>
</evidence>
<keyword evidence="5 7" id="KW-1133">Transmembrane helix</keyword>
<feature type="transmembrane region" description="Helical" evidence="7">
    <location>
        <begin position="254"/>
        <end position="274"/>
    </location>
</feature>
<reference evidence="9" key="1">
    <citation type="submission" date="2016-02" db="EMBL/GenBank/DDBJ databases">
        <authorList>
            <person name="Sanders J.G."/>
            <person name="Lin J.Y."/>
            <person name="Wertz J.T."/>
            <person name="Russell J.A."/>
            <person name="Moreau C.S."/>
            <person name="Powell S."/>
        </authorList>
    </citation>
    <scope>NUCLEOTIDE SEQUENCE [LARGE SCALE GENOMIC DNA]</scope>
    <source>
        <strain evidence="9">CAG34</strain>
    </source>
</reference>
<dbReference type="AlphaFoldDB" id="A0A139STT6"/>
<dbReference type="Proteomes" id="UP000070058">
    <property type="component" value="Unassembled WGS sequence"/>
</dbReference>
<dbReference type="Pfam" id="PF03773">
    <property type="entry name" value="ArsP_1"/>
    <property type="match status" value="1"/>
</dbReference>
<comment type="caution">
    <text evidence="8">The sequence shown here is derived from an EMBL/GenBank/DDBJ whole genome shotgun (WGS) entry which is preliminary data.</text>
</comment>
<feature type="transmembrane region" description="Helical" evidence="7">
    <location>
        <begin position="192"/>
        <end position="213"/>
    </location>
</feature>
<keyword evidence="4 7" id="KW-0812">Transmembrane</keyword>
<protein>
    <submittedName>
        <fullName evidence="8">Permease</fullName>
    </submittedName>
</protein>
<dbReference type="OrthoDB" id="9777774at2"/>
<accession>A0A139STT6</accession>
<evidence type="ECO:0000256" key="1">
    <source>
        <dbReference type="ARBA" id="ARBA00004651"/>
    </source>
</evidence>
<gene>
    <name evidence="8" type="ORF">AXK11_01700</name>
</gene>
<evidence type="ECO:0000256" key="7">
    <source>
        <dbReference type="SAM" id="Phobius"/>
    </source>
</evidence>
<dbReference type="PANTHER" id="PTHR42775:SF2">
    <property type="entry name" value="PERMEASE"/>
    <property type="match status" value="1"/>
</dbReference>
<name>A0A139STT6_9BACT</name>
<dbReference type="STRING" id="1548207.AXK11_01700"/>
<dbReference type="PANTHER" id="PTHR42775">
    <property type="entry name" value="PERMEASE RV2963-RELATED"/>
    <property type="match status" value="1"/>
</dbReference>
<keyword evidence="6 7" id="KW-0472">Membrane</keyword>
<dbReference type="InterPro" id="IPR053166">
    <property type="entry name" value="UPF0718_permease"/>
</dbReference>
<comment type="similarity">
    <text evidence="2">Belongs to the UPF0718 family.</text>
</comment>